<feature type="region of interest" description="Disordered" evidence="1">
    <location>
        <begin position="272"/>
        <end position="462"/>
    </location>
</feature>
<name>A0A4C1V542_EUMVA</name>
<dbReference type="Proteomes" id="UP000299102">
    <property type="component" value="Unassembled WGS sequence"/>
</dbReference>
<gene>
    <name evidence="2" type="ORF">EVAR_23285_1</name>
</gene>
<feature type="compositionally biased region" description="Low complexity" evidence="1">
    <location>
        <begin position="628"/>
        <end position="644"/>
    </location>
</feature>
<feature type="compositionally biased region" description="Low complexity" evidence="1">
    <location>
        <begin position="478"/>
        <end position="488"/>
    </location>
</feature>
<comment type="caution">
    <text evidence="2">The sequence shown here is derived from an EMBL/GenBank/DDBJ whole genome shotgun (WGS) entry which is preliminary data.</text>
</comment>
<protein>
    <recommendedName>
        <fullName evidence="4">SAM domain-containing protein</fullName>
    </recommendedName>
</protein>
<sequence>MAFTETSPPAYRMPPPALAPPGAEPLPGTPHAAPAPNALRTHSAKFPIEREVVVPGGCGAGAQVRGLGAARRAAAASAAVAPDAPPPPAVAWTHAQQERATAASPAVRTPRAVARTYHTLRGIISNKLRSRDAGEPTAPHPAAPAASAALNNADHHVNSSTPTHGRELTATPSLATPTSAHPQEGAGCTGRALCADALYGPPPPRRPHPDQRALQADLRAPHPDPRSLTFTSLKPAAMHAQFAFNSQSDLSRSRPDLRSPQQLAREMIRQRGLAEGRRAASHPHLLAEPHPVDQPPRRPLAPDDRDSDDGGFRARLRAQGRSSFEDRNRSNAPPVERVARAVPCTPDPAPRRELIAPPTHSPQSGCAPSSAVPTTAPATASGSGASSDYDKTGGQSSNVDSGRGSVAYSSGRRAAASPHDTSAESDAPPAPHAPPPANTSTPTPAPPDTGGGDGEWADVVENELRQILEPRLAALRLHSSASSGSSVTPPLPPLSPPDDRPRSPSGPRPRGNGTEDRRRGRESPRWNSHKKHSSKRETHYKRHLFGLDTPELTSTTTRSLDLSSLLDARSDSDVSAGDARAIRRQLRGLENMYAEVLQLLGVRKPVTYRTTRAHRPQWDGRPSASSMRRYGSASSLPSSSASGRPPRERRRVDKQELKNINKRFQRLEAHVVTLARSVAHLSSEMRTQHMVVREMESVRAELAALRALCGPCARAPVASPAAKGFTDPARVRRLTKFFGDEPPLMRLFLKRLGYEKYAHLLEREKVGAAELPYVGEERLRALGLPLGPRARILREAGLAADMRDRDRDCTATTLAII</sequence>
<organism evidence="2 3">
    <name type="scientific">Eumeta variegata</name>
    <name type="common">Bagworm moth</name>
    <name type="synonym">Eumeta japonica</name>
    <dbReference type="NCBI Taxonomy" id="151549"/>
    <lineage>
        <taxon>Eukaryota</taxon>
        <taxon>Metazoa</taxon>
        <taxon>Ecdysozoa</taxon>
        <taxon>Arthropoda</taxon>
        <taxon>Hexapoda</taxon>
        <taxon>Insecta</taxon>
        <taxon>Pterygota</taxon>
        <taxon>Neoptera</taxon>
        <taxon>Endopterygota</taxon>
        <taxon>Lepidoptera</taxon>
        <taxon>Glossata</taxon>
        <taxon>Ditrysia</taxon>
        <taxon>Tineoidea</taxon>
        <taxon>Psychidae</taxon>
        <taxon>Oiketicinae</taxon>
        <taxon>Eumeta</taxon>
    </lineage>
</organism>
<evidence type="ECO:0000313" key="3">
    <source>
        <dbReference type="Proteomes" id="UP000299102"/>
    </source>
</evidence>
<feature type="region of interest" description="Disordered" evidence="1">
    <location>
        <begin position="79"/>
        <end position="111"/>
    </location>
</feature>
<dbReference type="CDD" id="cd09487">
    <property type="entry name" value="SAM_superfamily"/>
    <property type="match status" value="1"/>
</dbReference>
<feature type="compositionally biased region" description="Low complexity" evidence="1">
    <location>
        <begin position="168"/>
        <end position="180"/>
    </location>
</feature>
<evidence type="ECO:0000256" key="1">
    <source>
        <dbReference type="SAM" id="MobiDB-lite"/>
    </source>
</evidence>
<feature type="region of interest" description="Disordered" evidence="1">
    <location>
        <begin position="611"/>
        <end position="657"/>
    </location>
</feature>
<evidence type="ECO:0000313" key="2">
    <source>
        <dbReference type="EMBL" id="GBP33938.1"/>
    </source>
</evidence>
<reference evidence="2 3" key="1">
    <citation type="journal article" date="2019" name="Commun. Biol.">
        <title>The bagworm genome reveals a unique fibroin gene that provides high tensile strength.</title>
        <authorList>
            <person name="Kono N."/>
            <person name="Nakamura H."/>
            <person name="Ohtoshi R."/>
            <person name="Tomita M."/>
            <person name="Numata K."/>
            <person name="Arakawa K."/>
        </authorList>
    </citation>
    <scope>NUCLEOTIDE SEQUENCE [LARGE SCALE GENOMIC DNA]</scope>
</reference>
<dbReference type="EMBL" id="BGZK01000281">
    <property type="protein sequence ID" value="GBP33938.1"/>
    <property type="molecule type" value="Genomic_DNA"/>
</dbReference>
<feature type="compositionally biased region" description="Pro residues" evidence="1">
    <location>
        <begin position="11"/>
        <end position="28"/>
    </location>
</feature>
<dbReference type="Gene3D" id="1.10.150.50">
    <property type="entry name" value="Transcription Factor, Ets-1"/>
    <property type="match status" value="1"/>
</dbReference>
<feature type="region of interest" description="Disordered" evidence="1">
    <location>
        <begin position="125"/>
        <end position="187"/>
    </location>
</feature>
<evidence type="ECO:0008006" key="4">
    <source>
        <dbReference type="Google" id="ProtNLM"/>
    </source>
</evidence>
<keyword evidence="3" id="KW-1185">Reference proteome</keyword>
<accession>A0A4C1V542</accession>
<dbReference type="STRING" id="151549.A0A4C1V542"/>
<feature type="compositionally biased region" description="Basic and acidic residues" evidence="1">
    <location>
        <begin position="300"/>
        <end position="312"/>
    </location>
</feature>
<feature type="compositionally biased region" description="Pro residues" evidence="1">
    <location>
        <begin position="428"/>
        <end position="447"/>
    </location>
</feature>
<dbReference type="AlphaFoldDB" id="A0A4C1V542"/>
<dbReference type="SUPFAM" id="SSF47769">
    <property type="entry name" value="SAM/Pointed domain"/>
    <property type="match status" value="1"/>
</dbReference>
<proteinExistence type="predicted"/>
<feature type="compositionally biased region" description="Basic and acidic residues" evidence="1">
    <location>
        <begin position="513"/>
        <end position="524"/>
    </location>
</feature>
<dbReference type="OrthoDB" id="8188202at2759"/>
<dbReference type="InterPro" id="IPR013761">
    <property type="entry name" value="SAM/pointed_sf"/>
</dbReference>
<feature type="compositionally biased region" description="Low complexity" evidence="1">
    <location>
        <begin position="367"/>
        <end position="387"/>
    </location>
</feature>
<feature type="region of interest" description="Disordered" evidence="1">
    <location>
        <begin position="1"/>
        <end position="43"/>
    </location>
</feature>
<feature type="compositionally biased region" description="Basic residues" evidence="1">
    <location>
        <begin position="527"/>
        <end position="542"/>
    </location>
</feature>
<feature type="region of interest" description="Disordered" evidence="1">
    <location>
        <begin position="478"/>
        <end position="542"/>
    </location>
</feature>